<dbReference type="Pfam" id="PF01401">
    <property type="entry name" value="Peptidase_M2"/>
    <property type="match status" value="1"/>
</dbReference>
<evidence type="ECO:0000256" key="11">
    <source>
        <dbReference type="PROSITE-ProRule" id="PRU01355"/>
    </source>
</evidence>
<dbReference type="AlphaFoldDB" id="A0A1D2MVP3"/>
<evidence type="ECO:0000256" key="10">
    <source>
        <dbReference type="PIRSR" id="PIRSR601548-9"/>
    </source>
</evidence>
<feature type="binding site" evidence="7">
    <location>
        <position position="163"/>
    </location>
    <ligand>
        <name>Zn(2+)</name>
        <dbReference type="ChEBI" id="CHEBI:29105"/>
        <label>1</label>
        <note>catalytic</note>
    </ligand>
</feature>
<evidence type="ECO:0000256" key="2">
    <source>
        <dbReference type="ARBA" id="ARBA00022729"/>
    </source>
</evidence>
<evidence type="ECO:0000256" key="7">
    <source>
        <dbReference type="PIRSR" id="PIRSR601548-3"/>
    </source>
</evidence>
<organism evidence="12 13">
    <name type="scientific">Orchesella cincta</name>
    <name type="common">Springtail</name>
    <name type="synonym">Podura cincta</name>
    <dbReference type="NCBI Taxonomy" id="48709"/>
    <lineage>
        <taxon>Eukaryota</taxon>
        <taxon>Metazoa</taxon>
        <taxon>Ecdysozoa</taxon>
        <taxon>Arthropoda</taxon>
        <taxon>Hexapoda</taxon>
        <taxon>Collembola</taxon>
        <taxon>Entomobryomorpha</taxon>
        <taxon>Entomobryoidea</taxon>
        <taxon>Orchesellidae</taxon>
        <taxon>Orchesellinae</taxon>
        <taxon>Orchesella</taxon>
    </lineage>
</organism>
<accession>A0A1D2MVP3</accession>
<evidence type="ECO:0000313" key="13">
    <source>
        <dbReference type="Proteomes" id="UP000094527"/>
    </source>
</evidence>
<dbReference type="SUPFAM" id="SSF55486">
    <property type="entry name" value="Metalloproteases ('zincins'), catalytic domain"/>
    <property type="match status" value="1"/>
</dbReference>
<dbReference type="PANTHER" id="PTHR10514:SF24">
    <property type="entry name" value="ANGIOTENSIN-CONVERTING ENZYME 2"/>
    <property type="match status" value="1"/>
</dbReference>
<dbReference type="Proteomes" id="UP000094527">
    <property type="component" value="Unassembled WGS sequence"/>
</dbReference>
<dbReference type="GO" id="GO:0008237">
    <property type="term" value="F:metallopeptidase activity"/>
    <property type="evidence" value="ECO:0007669"/>
    <property type="project" value="InterPro"/>
</dbReference>
<evidence type="ECO:0000256" key="6">
    <source>
        <dbReference type="PIRSR" id="PIRSR601548-2"/>
    </source>
</evidence>
<dbReference type="STRING" id="48709.A0A1D2MVP3"/>
<keyword evidence="4 5" id="KW-0325">Glycoprotein</keyword>
<gene>
    <name evidence="12" type="ORF">Ocin01_09708</name>
</gene>
<keyword evidence="7" id="KW-0862">Zinc</keyword>
<keyword evidence="3 8" id="KW-1015">Disulfide bond</keyword>
<reference evidence="12 13" key="1">
    <citation type="journal article" date="2016" name="Genome Biol. Evol.">
        <title>Gene Family Evolution Reflects Adaptation to Soil Environmental Stressors in the Genome of the Collembolan Orchesella cincta.</title>
        <authorList>
            <person name="Faddeeva-Vakhrusheva A."/>
            <person name="Derks M.F."/>
            <person name="Anvar S.Y."/>
            <person name="Agamennone V."/>
            <person name="Suring W."/>
            <person name="Smit S."/>
            <person name="van Straalen N.M."/>
            <person name="Roelofs D."/>
        </authorList>
    </citation>
    <scope>NUCLEOTIDE SEQUENCE [LARGE SCALE GENOMIC DNA]</scope>
    <source>
        <tissue evidence="12">Mixed pool</tissue>
    </source>
</reference>
<dbReference type="GO" id="GO:0005886">
    <property type="term" value="C:plasma membrane"/>
    <property type="evidence" value="ECO:0007669"/>
    <property type="project" value="TreeGrafter"/>
</dbReference>
<sequence length="227" mass="26391">MDRYVALKNKLARANGYKDYGDELRQNYETLSFETDIRNLYEEMKPLYMELHAYVRRKLYDVYGPEVVDINVPFPDRPNLDITDALIAQNYTVRSLFEKADEFYKSMGLLPLPNSFYNLSMLERPDDRPVICHPISTDLHDGKDFRIRMCASVGYFNFLTIQHELGHIQYFMQFAHQPAVYRDGANDGFHEAIGELMSMCVSTPKHLYNIGLLDRLLVDNGEFGPPL</sequence>
<dbReference type="OMA" id="RIRMCAS"/>
<evidence type="ECO:0000256" key="9">
    <source>
        <dbReference type="PIRSR" id="PIRSR601548-8"/>
    </source>
</evidence>
<evidence type="ECO:0000256" key="4">
    <source>
        <dbReference type="ARBA" id="ARBA00023180"/>
    </source>
</evidence>
<feature type="binding site" evidence="9">
    <location>
        <position position="191"/>
    </location>
    <ligand>
        <name>Zn(2+)</name>
        <dbReference type="ChEBI" id="CHEBI:29105"/>
        <label>2</label>
        <note>catalytic</note>
    </ligand>
</feature>
<dbReference type="GO" id="GO:0006508">
    <property type="term" value="P:proteolysis"/>
    <property type="evidence" value="ECO:0007669"/>
    <property type="project" value="InterPro"/>
</dbReference>
<feature type="active site" description="Proton acceptor 2" evidence="10">
    <location>
        <position position="164"/>
    </location>
</feature>
<dbReference type="Gene3D" id="1.10.1370.30">
    <property type="match status" value="1"/>
</dbReference>
<evidence type="ECO:0000256" key="8">
    <source>
        <dbReference type="PIRSR" id="PIRSR601548-4"/>
    </source>
</evidence>
<dbReference type="InterPro" id="IPR001548">
    <property type="entry name" value="Peptidase_M2"/>
</dbReference>
<feature type="glycosylation site" description="N-linked (GlcNAc...) asparagine; partial" evidence="5">
    <location>
        <position position="118"/>
    </location>
</feature>
<keyword evidence="13" id="KW-1185">Reference proteome</keyword>
<dbReference type="OrthoDB" id="10029630at2759"/>
<feature type="binding site" evidence="7">
    <location>
        <position position="191"/>
    </location>
    <ligand>
        <name>Zn(2+)</name>
        <dbReference type="ChEBI" id="CHEBI:29105"/>
        <label>1</label>
        <note>catalytic</note>
    </ligand>
</feature>
<feature type="binding site" evidence="6">
    <location>
        <position position="28"/>
    </location>
    <ligand>
        <name>chloride</name>
        <dbReference type="ChEBI" id="CHEBI:17996"/>
        <label>1</label>
    </ligand>
</feature>
<dbReference type="EMBL" id="LJIJ01000481">
    <property type="protein sequence ID" value="ODM96978.1"/>
    <property type="molecule type" value="Genomic_DNA"/>
</dbReference>
<dbReference type="GO" id="GO:0008241">
    <property type="term" value="F:peptidyl-dipeptidase activity"/>
    <property type="evidence" value="ECO:0007669"/>
    <property type="project" value="InterPro"/>
</dbReference>
<feature type="binding site" evidence="9">
    <location>
        <position position="167"/>
    </location>
    <ligand>
        <name>Zn(2+)</name>
        <dbReference type="ChEBI" id="CHEBI:29105"/>
        <label>2</label>
        <note>catalytic</note>
    </ligand>
</feature>
<keyword evidence="7" id="KW-0479">Metal-binding</keyword>
<evidence type="ECO:0000313" key="12">
    <source>
        <dbReference type="EMBL" id="ODM96978.1"/>
    </source>
</evidence>
<feature type="binding site" evidence="7">
    <location>
        <position position="167"/>
    </location>
    <ligand>
        <name>Zn(2+)</name>
        <dbReference type="ChEBI" id="CHEBI:29105"/>
        <label>1</label>
        <note>catalytic</note>
    </ligand>
</feature>
<protein>
    <submittedName>
        <fullName evidence="12">Angiotensin-converting enzyme</fullName>
    </submittedName>
</protein>
<dbReference type="PANTHER" id="PTHR10514">
    <property type="entry name" value="ANGIOTENSIN-CONVERTING ENZYME"/>
    <property type="match status" value="1"/>
</dbReference>
<keyword evidence="2" id="KW-0732">Signal</keyword>
<feature type="disulfide bond" evidence="8 11">
    <location>
        <begin position="132"/>
        <end position="150"/>
    </location>
</feature>
<evidence type="ECO:0000256" key="1">
    <source>
        <dbReference type="ARBA" id="ARBA00008139"/>
    </source>
</evidence>
<dbReference type="PROSITE" id="PS52011">
    <property type="entry name" value="PEPTIDASE_M2"/>
    <property type="match status" value="1"/>
</dbReference>
<comment type="caution">
    <text evidence="12">The sequence shown here is derived from an EMBL/GenBank/DDBJ whole genome shotgun (WGS) entry which is preliminary data.</text>
</comment>
<proteinExistence type="inferred from homology"/>
<comment type="similarity">
    <text evidence="1 11">Belongs to the peptidase M2 family.</text>
</comment>
<feature type="binding site" evidence="9">
    <location>
        <position position="163"/>
    </location>
    <ligand>
        <name>Zn(2+)</name>
        <dbReference type="ChEBI" id="CHEBI:29105"/>
        <label>2</label>
        <note>catalytic</note>
    </ligand>
</feature>
<comment type="caution">
    <text evidence="11">Lacks conserved residue(s) required for the propagation of feature annotation.</text>
</comment>
<name>A0A1D2MVP3_ORCCI</name>
<evidence type="ECO:0000256" key="3">
    <source>
        <dbReference type="ARBA" id="ARBA00023157"/>
    </source>
</evidence>
<evidence type="ECO:0000256" key="5">
    <source>
        <dbReference type="PIRSR" id="PIRSR601548-10"/>
    </source>
</evidence>